<evidence type="ECO:0000313" key="1">
    <source>
        <dbReference type="EMBL" id="KAI3783303.1"/>
    </source>
</evidence>
<protein>
    <submittedName>
        <fullName evidence="1">Uncharacterized protein</fullName>
    </submittedName>
</protein>
<keyword evidence="2" id="KW-1185">Reference proteome</keyword>
<sequence>MIFQGLKFFLEDGKSKKFLAYPIFLQHPIHQAIPNLPELEDTLDLTHLNPRVFVNMKKNHSRSTFSGNETPLFPEMMGFSDVESSEESESSSSSSRTEVSDDSDNDDDPDGEGDNINSNVEFDHVELHTTQDTPPISGDSSPAASPKVISKDSPPKDSVSKEAKTTSKTVQDPVLSQSTPRKKSIPKIVIKKQSDIIIPNKDKYLKLFSAL</sequence>
<gene>
    <name evidence="1" type="ORF">L1987_42381</name>
</gene>
<proteinExistence type="predicted"/>
<accession>A0ACB9GJS7</accession>
<organism evidence="1 2">
    <name type="scientific">Smallanthus sonchifolius</name>
    <dbReference type="NCBI Taxonomy" id="185202"/>
    <lineage>
        <taxon>Eukaryota</taxon>
        <taxon>Viridiplantae</taxon>
        <taxon>Streptophyta</taxon>
        <taxon>Embryophyta</taxon>
        <taxon>Tracheophyta</taxon>
        <taxon>Spermatophyta</taxon>
        <taxon>Magnoliopsida</taxon>
        <taxon>eudicotyledons</taxon>
        <taxon>Gunneridae</taxon>
        <taxon>Pentapetalae</taxon>
        <taxon>asterids</taxon>
        <taxon>campanulids</taxon>
        <taxon>Asterales</taxon>
        <taxon>Asteraceae</taxon>
        <taxon>Asteroideae</taxon>
        <taxon>Heliantheae alliance</taxon>
        <taxon>Millerieae</taxon>
        <taxon>Smallanthus</taxon>
    </lineage>
</organism>
<evidence type="ECO:0000313" key="2">
    <source>
        <dbReference type="Proteomes" id="UP001056120"/>
    </source>
</evidence>
<comment type="caution">
    <text evidence="1">The sequence shown here is derived from an EMBL/GenBank/DDBJ whole genome shotgun (WGS) entry which is preliminary data.</text>
</comment>
<reference evidence="2" key="1">
    <citation type="journal article" date="2022" name="Mol. Ecol. Resour.">
        <title>The genomes of chicory, endive, great burdock and yacon provide insights into Asteraceae palaeo-polyploidization history and plant inulin production.</title>
        <authorList>
            <person name="Fan W."/>
            <person name="Wang S."/>
            <person name="Wang H."/>
            <person name="Wang A."/>
            <person name="Jiang F."/>
            <person name="Liu H."/>
            <person name="Zhao H."/>
            <person name="Xu D."/>
            <person name="Zhang Y."/>
        </authorList>
    </citation>
    <scope>NUCLEOTIDE SEQUENCE [LARGE SCALE GENOMIC DNA]</scope>
    <source>
        <strain evidence="2">cv. Yunnan</strain>
    </source>
</reference>
<name>A0ACB9GJS7_9ASTR</name>
<reference evidence="1 2" key="2">
    <citation type="journal article" date="2022" name="Mol. Ecol. Resour.">
        <title>The genomes of chicory, endive, great burdock and yacon provide insights into Asteraceae paleo-polyploidization history and plant inulin production.</title>
        <authorList>
            <person name="Fan W."/>
            <person name="Wang S."/>
            <person name="Wang H."/>
            <person name="Wang A."/>
            <person name="Jiang F."/>
            <person name="Liu H."/>
            <person name="Zhao H."/>
            <person name="Xu D."/>
            <person name="Zhang Y."/>
        </authorList>
    </citation>
    <scope>NUCLEOTIDE SEQUENCE [LARGE SCALE GENOMIC DNA]</scope>
    <source>
        <strain evidence="2">cv. Yunnan</strain>
        <tissue evidence="1">Leaves</tissue>
    </source>
</reference>
<dbReference type="EMBL" id="CM042031">
    <property type="protein sequence ID" value="KAI3783303.1"/>
    <property type="molecule type" value="Genomic_DNA"/>
</dbReference>
<dbReference type="Proteomes" id="UP001056120">
    <property type="component" value="Linkage Group LG14"/>
</dbReference>